<gene>
    <name evidence="2" type="ORF">PC129_g7352</name>
</gene>
<feature type="compositionally biased region" description="Pro residues" evidence="1">
    <location>
        <begin position="99"/>
        <end position="109"/>
    </location>
</feature>
<feature type="compositionally biased region" description="Low complexity" evidence="1">
    <location>
        <begin position="87"/>
        <end position="96"/>
    </location>
</feature>
<evidence type="ECO:0000313" key="2">
    <source>
        <dbReference type="EMBL" id="KAG3221906.1"/>
    </source>
</evidence>
<comment type="caution">
    <text evidence="2">The sequence shown here is derived from an EMBL/GenBank/DDBJ whole genome shotgun (WGS) entry which is preliminary data.</text>
</comment>
<proteinExistence type="predicted"/>
<dbReference type="EMBL" id="RCMV01000201">
    <property type="protein sequence ID" value="KAG3221906.1"/>
    <property type="molecule type" value="Genomic_DNA"/>
</dbReference>
<reference evidence="2" key="1">
    <citation type="submission" date="2018-05" db="EMBL/GenBank/DDBJ databases">
        <title>Effector identification in a new, highly contiguous assembly of the strawberry crown rot pathogen Phytophthora cactorum.</title>
        <authorList>
            <person name="Armitage A.D."/>
            <person name="Nellist C.F."/>
            <person name="Bates H."/>
            <person name="Vickerstaff R.J."/>
            <person name="Harrison R.J."/>
        </authorList>
    </citation>
    <scope>NUCLEOTIDE SEQUENCE</scope>
    <source>
        <strain evidence="2">P421</strain>
    </source>
</reference>
<evidence type="ECO:0000313" key="3">
    <source>
        <dbReference type="Proteomes" id="UP000760860"/>
    </source>
</evidence>
<evidence type="ECO:0000256" key="1">
    <source>
        <dbReference type="SAM" id="MobiDB-lite"/>
    </source>
</evidence>
<sequence length="109" mass="12074">MLLTRPGIELRENRLHQLGREISGLHDRVGRRAPSSDVGEAFRQLQQVRGALHDLAPRTETHSYGYAQPYSQPYGYGGYSAYPAGAQPYGAPPAYQTPRGPPMPRGTWP</sequence>
<accession>A0A8T1KE29</accession>
<organism evidence="2 3">
    <name type="scientific">Phytophthora cactorum</name>
    <dbReference type="NCBI Taxonomy" id="29920"/>
    <lineage>
        <taxon>Eukaryota</taxon>
        <taxon>Sar</taxon>
        <taxon>Stramenopiles</taxon>
        <taxon>Oomycota</taxon>
        <taxon>Peronosporomycetes</taxon>
        <taxon>Peronosporales</taxon>
        <taxon>Peronosporaceae</taxon>
        <taxon>Phytophthora</taxon>
    </lineage>
</organism>
<feature type="region of interest" description="Disordered" evidence="1">
    <location>
        <begin position="87"/>
        <end position="109"/>
    </location>
</feature>
<name>A0A8T1KE29_9STRA</name>
<dbReference type="Proteomes" id="UP000760860">
    <property type="component" value="Unassembled WGS sequence"/>
</dbReference>
<dbReference type="AlphaFoldDB" id="A0A8T1KE29"/>
<protein>
    <submittedName>
        <fullName evidence="2">Uncharacterized protein</fullName>
    </submittedName>
</protein>